<evidence type="ECO:0000313" key="4">
    <source>
        <dbReference type="Proteomes" id="UP000179023"/>
    </source>
</evidence>
<name>A0A1G2KKI6_9BACT</name>
<dbReference type="Proteomes" id="UP000179023">
    <property type="component" value="Unassembled WGS sequence"/>
</dbReference>
<dbReference type="SUPFAM" id="SSF56300">
    <property type="entry name" value="Metallo-dependent phosphatases"/>
    <property type="match status" value="1"/>
</dbReference>
<dbReference type="Gene3D" id="3.60.21.10">
    <property type="match status" value="1"/>
</dbReference>
<feature type="domain" description="Calcineurin-like phosphoesterase" evidence="2">
    <location>
        <begin position="56"/>
        <end position="179"/>
    </location>
</feature>
<dbReference type="InterPro" id="IPR029052">
    <property type="entry name" value="Metallo-depent_PP-like"/>
</dbReference>
<sequence>MKNIKKIALVSSFFFLAFGVLATAHGDGWTFVVAGHVRPDENFTVNPVLDGIVYFSEQNNIDALFLNGDSIYGALKEETEISREWDTVMAVLKRFSGEVYFVGGNHDLSTPELRRYYEERVSAPSFAFTKAGVRFIILDSTNLIGDVHSRKAQLQFLQSELLALPPETPFFLLVHHALWLKSSGNEGRAMWLMANRPNDAETTRLWYSEIAPLLRGLRGIVVSGDGGQHRVRYTYKKEDGILYLLNGVDGNMQEENVFFVFTADEGIINVQPISLMATPRICSGLNLLYRVDILGFPVWGRIWNVALRLLPLSMCTPAFLNNETTI</sequence>
<comment type="caution">
    <text evidence="3">The sequence shown here is derived from an EMBL/GenBank/DDBJ whole genome shotgun (WGS) entry which is preliminary data.</text>
</comment>
<keyword evidence="1" id="KW-0732">Signal</keyword>
<evidence type="ECO:0000256" key="1">
    <source>
        <dbReference type="SAM" id="SignalP"/>
    </source>
</evidence>
<accession>A0A1G2KKI6</accession>
<dbReference type="STRING" id="1802270.A3C07_02875"/>
<feature type="chain" id="PRO_5009583404" description="Calcineurin-like phosphoesterase domain-containing protein" evidence="1">
    <location>
        <begin position="23"/>
        <end position="326"/>
    </location>
</feature>
<dbReference type="InterPro" id="IPR004843">
    <property type="entry name" value="Calcineurin-like_PHP"/>
</dbReference>
<dbReference type="AlphaFoldDB" id="A0A1G2KKI6"/>
<dbReference type="EMBL" id="MHQI01000030">
    <property type="protein sequence ID" value="OGZ99949.1"/>
    <property type="molecule type" value="Genomic_DNA"/>
</dbReference>
<evidence type="ECO:0000313" key="3">
    <source>
        <dbReference type="EMBL" id="OGZ99949.1"/>
    </source>
</evidence>
<dbReference type="GO" id="GO:0016787">
    <property type="term" value="F:hydrolase activity"/>
    <property type="evidence" value="ECO:0007669"/>
    <property type="project" value="InterPro"/>
</dbReference>
<reference evidence="3 4" key="1">
    <citation type="journal article" date="2016" name="Nat. Commun.">
        <title>Thousands of microbial genomes shed light on interconnected biogeochemical processes in an aquifer system.</title>
        <authorList>
            <person name="Anantharaman K."/>
            <person name="Brown C.T."/>
            <person name="Hug L.A."/>
            <person name="Sharon I."/>
            <person name="Castelle C.J."/>
            <person name="Probst A.J."/>
            <person name="Thomas B.C."/>
            <person name="Singh A."/>
            <person name="Wilkins M.J."/>
            <person name="Karaoz U."/>
            <person name="Brodie E.L."/>
            <person name="Williams K.H."/>
            <person name="Hubbard S.S."/>
            <person name="Banfield J.F."/>
        </authorList>
    </citation>
    <scope>NUCLEOTIDE SEQUENCE [LARGE SCALE GENOMIC DNA]</scope>
</reference>
<feature type="signal peptide" evidence="1">
    <location>
        <begin position="1"/>
        <end position="22"/>
    </location>
</feature>
<organism evidence="3 4">
    <name type="scientific">Candidatus Sungbacteria bacterium RIFCSPHIGHO2_02_FULL_47_11</name>
    <dbReference type="NCBI Taxonomy" id="1802270"/>
    <lineage>
        <taxon>Bacteria</taxon>
        <taxon>Candidatus Sungiibacteriota</taxon>
    </lineage>
</organism>
<dbReference type="Pfam" id="PF00149">
    <property type="entry name" value="Metallophos"/>
    <property type="match status" value="1"/>
</dbReference>
<protein>
    <recommendedName>
        <fullName evidence="2">Calcineurin-like phosphoesterase domain-containing protein</fullName>
    </recommendedName>
</protein>
<proteinExistence type="predicted"/>
<evidence type="ECO:0000259" key="2">
    <source>
        <dbReference type="Pfam" id="PF00149"/>
    </source>
</evidence>
<gene>
    <name evidence="3" type="ORF">A3C07_02875</name>
</gene>